<evidence type="ECO:0000313" key="1">
    <source>
        <dbReference type="EMBL" id="CAJ2637476.1"/>
    </source>
</evidence>
<gene>
    <name evidence="1" type="ORF">MILVUS5_LOCUS7826</name>
</gene>
<protein>
    <submittedName>
        <fullName evidence="1">Uncharacterized protein</fullName>
    </submittedName>
</protein>
<reference evidence="1" key="1">
    <citation type="submission" date="2023-10" db="EMBL/GenBank/DDBJ databases">
        <authorList>
            <person name="Rodriguez Cubillos JULIANA M."/>
            <person name="De Vega J."/>
        </authorList>
    </citation>
    <scope>NUCLEOTIDE SEQUENCE</scope>
</reference>
<keyword evidence="2" id="KW-1185">Reference proteome</keyword>
<dbReference type="Proteomes" id="UP001177021">
    <property type="component" value="Unassembled WGS sequence"/>
</dbReference>
<accession>A0ACB0IXZ5</accession>
<comment type="caution">
    <text evidence="1">The sequence shown here is derived from an EMBL/GenBank/DDBJ whole genome shotgun (WGS) entry which is preliminary data.</text>
</comment>
<proteinExistence type="predicted"/>
<name>A0ACB0IXZ5_TRIPR</name>
<sequence>MGDQPVTKTEFDGAIAGLTGAITALTTQMTTLSNNVNNNRINPNRGGERIPVIRVRNNNQTIVTYIKSEHTRGESDLEYYERRYYKRLKDDYYTFKISDSTYRCPFCCNKDYSLSDLLRHAYRMSGNLRKTIKDIAKHSVLITYINWYVKVKFDEAWSLINNSNNNNHANNFQLRHIANETLDDNQPSHPEKLDDSADKSKPKETEVVVEPDVSVEGEESKDENKEADEVEQVHDVIRDSQHDEVVDFEIDNTKSAMVSNVINPNVQSAPLICVQTEATPVTDCIVPASKYHNESMVAFERIMDAATETQISENEPLEVDTWSSQTSLIQHHYYYLISELDVSDTNSYMLTKVGQTSFCDKFPTLYAIFEEWDPGGNLDVLAQDGSSHFTQWDPGGWSLVHWRNQLAREAPYQDENSGSSSFEVEETDVGGFLQYFIILVRFSFIIF</sequence>
<organism evidence="1 2">
    <name type="scientific">Trifolium pratense</name>
    <name type="common">Red clover</name>
    <dbReference type="NCBI Taxonomy" id="57577"/>
    <lineage>
        <taxon>Eukaryota</taxon>
        <taxon>Viridiplantae</taxon>
        <taxon>Streptophyta</taxon>
        <taxon>Embryophyta</taxon>
        <taxon>Tracheophyta</taxon>
        <taxon>Spermatophyta</taxon>
        <taxon>Magnoliopsida</taxon>
        <taxon>eudicotyledons</taxon>
        <taxon>Gunneridae</taxon>
        <taxon>Pentapetalae</taxon>
        <taxon>rosids</taxon>
        <taxon>fabids</taxon>
        <taxon>Fabales</taxon>
        <taxon>Fabaceae</taxon>
        <taxon>Papilionoideae</taxon>
        <taxon>50 kb inversion clade</taxon>
        <taxon>NPAAA clade</taxon>
        <taxon>Hologalegina</taxon>
        <taxon>IRL clade</taxon>
        <taxon>Trifolieae</taxon>
        <taxon>Trifolium</taxon>
    </lineage>
</organism>
<dbReference type="EMBL" id="CASHSV030000013">
    <property type="protein sequence ID" value="CAJ2637476.1"/>
    <property type="molecule type" value="Genomic_DNA"/>
</dbReference>
<evidence type="ECO:0000313" key="2">
    <source>
        <dbReference type="Proteomes" id="UP001177021"/>
    </source>
</evidence>